<organism evidence="1 2">
    <name type="scientific">Thermogutta terrifontis</name>
    <dbReference type="NCBI Taxonomy" id="1331910"/>
    <lineage>
        <taxon>Bacteria</taxon>
        <taxon>Pseudomonadati</taxon>
        <taxon>Planctomycetota</taxon>
        <taxon>Planctomycetia</taxon>
        <taxon>Pirellulales</taxon>
        <taxon>Thermoguttaceae</taxon>
        <taxon>Thermogutta</taxon>
    </lineage>
</organism>
<dbReference type="RefSeq" id="WP_095415421.1">
    <property type="nucleotide sequence ID" value="NZ_CP018477.1"/>
</dbReference>
<dbReference type="EMBL" id="CP018477">
    <property type="protein sequence ID" value="ASV75327.1"/>
    <property type="molecule type" value="Genomic_DNA"/>
</dbReference>
<keyword evidence="2" id="KW-1185">Reference proteome</keyword>
<dbReference type="KEGG" id="ttf:THTE_2725"/>
<protein>
    <submittedName>
        <fullName evidence="1">Uncharacterized protein</fullName>
    </submittedName>
</protein>
<evidence type="ECO:0000313" key="1">
    <source>
        <dbReference type="EMBL" id="ASV75327.1"/>
    </source>
</evidence>
<accession>A0A286RHA1</accession>
<proteinExistence type="predicted"/>
<dbReference type="AlphaFoldDB" id="A0A286RHA1"/>
<reference evidence="1 2" key="1">
    <citation type="journal article" name="Front. Microbiol.">
        <title>Sugar Metabolism of the First Thermophilic Planctomycete Thermogutta terrifontis: Comparative Genomic and Transcriptomic Approaches.</title>
        <authorList>
            <person name="Elcheninov A.G."/>
            <person name="Menzel P."/>
            <person name="Gudbergsdottir S.R."/>
            <person name="Slesarev A.I."/>
            <person name="Kadnikov V.V."/>
            <person name="Krogh A."/>
            <person name="Bonch-Osmolovskaya E.A."/>
            <person name="Peng X."/>
            <person name="Kublanov I.V."/>
        </authorList>
    </citation>
    <scope>NUCLEOTIDE SEQUENCE [LARGE SCALE GENOMIC DNA]</scope>
    <source>
        <strain evidence="1 2">R1</strain>
    </source>
</reference>
<name>A0A286RHA1_9BACT</name>
<evidence type="ECO:0000313" key="2">
    <source>
        <dbReference type="Proteomes" id="UP000215086"/>
    </source>
</evidence>
<gene>
    <name evidence="1" type="ORF">THTE_2725</name>
</gene>
<dbReference type="Proteomes" id="UP000215086">
    <property type="component" value="Chromosome"/>
</dbReference>
<sequence>MAERHVAIRQASPKPRDGQRVPVLVVAWPPIRENGPWTLEVRAPREVVTARIVVPPIAFLDDPRAELLAEDFITQQIPKTMHDLLLPAAVVASDNLRPVTPSEFLDAQEYATLIRSLVNA</sequence>